<feature type="transmembrane region" description="Helical" evidence="8">
    <location>
        <begin position="336"/>
        <end position="358"/>
    </location>
</feature>
<comment type="caution">
    <text evidence="9">The sequence shown here is derived from an EMBL/GenBank/DDBJ whole genome shotgun (WGS) entry which is preliminary data.</text>
</comment>
<sequence>MNFNNNKVSAPQLGSIILLTVVGTGILTLPRALAENVGSDGWLLILLGTLLSAAVVLIHSHIVKSFPNKGYMEIISTCLSKPVAYIVVALLVVYFIILNGFLVRLFAEVVKLFLLLRTPIEIIIFSLLLLGAYLARQGIETLGRLAELLIPIVLVPSLILFLLSLEGGDLGNLYPILKTPIPNILKEMPTILFSFLGFDVLLIFGLYVNKPQKIAKSATRAILFIGALYLVLNLSVIVKFGVPQTTHLIWPTISLFKTIDFPGLFIENVEGVVMGIWVLIVFMSIAPILLVKVILLQDLFSVKDNKCFALPLLPPLYFVALWGASLAESYAYLDKFVTYTAPIVTLGIPGLILIVMTFKKKNKKEGEPNA</sequence>
<name>A0ABS2NSL2_9FIRM</name>
<feature type="transmembrane region" description="Helical" evidence="8">
    <location>
        <begin position="41"/>
        <end position="62"/>
    </location>
</feature>
<dbReference type="Gene3D" id="1.20.1740.10">
    <property type="entry name" value="Amino acid/polyamine transporter I"/>
    <property type="match status" value="1"/>
</dbReference>
<feature type="transmembrane region" description="Helical" evidence="8">
    <location>
        <begin position="12"/>
        <end position="29"/>
    </location>
</feature>
<keyword evidence="7 8" id="KW-0472">Membrane</keyword>
<feature type="transmembrane region" description="Helical" evidence="8">
    <location>
        <begin position="307"/>
        <end position="324"/>
    </location>
</feature>
<proteinExistence type="inferred from homology"/>
<evidence type="ECO:0000256" key="1">
    <source>
        <dbReference type="ARBA" id="ARBA00004141"/>
    </source>
</evidence>
<dbReference type="Pfam" id="PF03845">
    <property type="entry name" value="Spore_permease"/>
    <property type="match status" value="1"/>
</dbReference>
<reference evidence="9 10" key="1">
    <citation type="submission" date="2021-01" db="EMBL/GenBank/DDBJ databases">
        <title>Genomic Encyclopedia of Type Strains, Phase IV (KMG-IV): sequencing the most valuable type-strain genomes for metagenomic binning, comparative biology and taxonomic classification.</title>
        <authorList>
            <person name="Goeker M."/>
        </authorList>
    </citation>
    <scope>NUCLEOTIDE SEQUENCE [LARGE SCALE GENOMIC DNA]</scope>
    <source>
        <strain evidence="9 10">DSM 25890</strain>
    </source>
</reference>
<evidence type="ECO:0000256" key="6">
    <source>
        <dbReference type="ARBA" id="ARBA00022989"/>
    </source>
</evidence>
<organism evidence="9 10">
    <name type="scientific">Alkaliphilus hydrothermalis</name>
    <dbReference type="NCBI Taxonomy" id="1482730"/>
    <lineage>
        <taxon>Bacteria</taxon>
        <taxon>Bacillati</taxon>
        <taxon>Bacillota</taxon>
        <taxon>Clostridia</taxon>
        <taxon>Peptostreptococcales</taxon>
        <taxon>Natronincolaceae</taxon>
        <taxon>Alkaliphilus</taxon>
    </lineage>
</organism>
<evidence type="ECO:0000256" key="3">
    <source>
        <dbReference type="ARBA" id="ARBA00022448"/>
    </source>
</evidence>
<dbReference type="EMBL" id="JAFBEE010000021">
    <property type="protein sequence ID" value="MBM7615950.1"/>
    <property type="molecule type" value="Genomic_DNA"/>
</dbReference>
<evidence type="ECO:0000256" key="5">
    <source>
        <dbReference type="ARBA" id="ARBA00022692"/>
    </source>
</evidence>
<feature type="transmembrane region" description="Helical" evidence="8">
    <location>
        <begin position="145"/>
        <end position="165"/>
    </location>
</feature>
<dbReference type="RefSeq" id="WP_204403710.1">
    <property type="nucleotide sequence ID" value="NZ_JAFBEE010000021.1"/>
</dbReference>
<dbReference type="InterPro" id="IPR004761">
    <property type="entry name" value="Spore_GerAB"/>
</dbReference>
<keyword evidence="4" id="KW-0309">Germination</keyword>
<dbReference type="PANTHER" id="PTHR34975">
    <property type="entry name" value="SPORE GERMINATION PROTEIN A2"/>
    <property type="match status" value="1"/>
</dbReference>
<dbReference type="PANTHER" id="PTHR34975:SF2">
    <property type="entry name" value="SPORE GERMINATION PROTEIN A2"/>
    <property type="match status" value="1"/>
</dbReference>
<gene>
    <name evidence="9" type="ORF">JOC73_002526</name>
</gene>
<feature type="transmembrane region" description="Helical" evidence="8">
    <location>
        <begin position="191"/>
        <end position="209"/>
    </location>
</feature>
<dbReference type="Proteomes" id="UP001314796">
    <property type="component" value="Unassembled WGS sequence"/>
</dbReference>
<feature type="transmembrane region" description="Helical" evidence="8">
    <location>
        <begin position="83"/>
        <end position="106"/>
    </location>
</feature>
<feature type="transmembrane region" description="Helical" evidence="8">
    <location>
        <begin position="112"/>
        <end position="133"/>
    </location>
</feature>
<evidence type="ECO:0000256" key="4">
    <source>
        <dbReference type="ARBA" id="ARBA00022544"/>
    </source>
</evidence>
<dbReference type="NCBIfam" id="TIGR00912">
    <property type="entry name" value="2A0309"/>
    <property type="match status" value="1"/>
</dbReference>
<evidence type="ECO:0000313" key="10">
    <source>
        <dbReference type="Proteomes" id="UP001314796"/>
    </source>
</evidence>
<keyword evidence="5 8" id="KW-0812">Transmembrane</keyword>
<evidence type="ECO:0000256" key="8">
    <source>
        <dbReference type="SAM" id="Phobius"/>
    </source>
</evidence>
<keyword evidence="10" id="KW-1185">Reference proteome</keyword>
<evidence type="ECO:0000256" key="7">
    <source>
        <dbReference type="ARBA" id="ARBA00023136"/>
    </source>
</evidence>
<feature type="transmembrane region" description="Helical" evidence="8">
    <location>
        <begin position="221"/>
        <end position="242"/>
    </location>
</feature>
<evidence type="ECO:0000313" key="9">
    <source>
        <dbReference type="EMBL" id="MBM7615950.1"/>
    </source>
</evidence>
<evidence type="ECO:0000256" key="2">
    <source>
        <dbReference type="ARBA" id="ARBA00007998"/>
    </source>
</evidence>
<accession>A0ABS2NSL2</accession>
<protein>
    <submittedName>
        <fullName evidence="9">Spore germination protein</fullName>
    </submittedName>
</protein>
<feature type="transmembrane region" description="Helical" evidence="8">
    <location>
        <begin position="272"/>
        <end position="295"/>
    </location>
</feature>
<keyword evidence="3" id="KW-0813">Transport</keyword>
<keyword evidence="6 8" id="KW-1133">Transmembrane helix</keyword>
<comment type="similarity">
    <text evidence="2">Belongs to the amino acid-polyamine-organocation (APC) superfamily. Spore germination protein (SGP) (TC 2.A.3.9) family.</text>
</comment>
<comment type="subcellular location">
    <subcellularLocation>
        <location evidence="1">Membrane</location>
        <topology evidence="1">Multi-pass membrane protein</topology>
    </subcellularLocation>
</comment>